<organism evidence="5 6">
    <name type="scientific">Pseudescherichia vulneris NBRC 102420</name>
    <dbReference type="NCBI Taxonomy" id="1115515"/>
    <lineage>
        <taxon>Bacteria</taxon>
        <taxon>Pseudomonadati</taxon>
        <taxon>Pseudomonadota</taxon>
        <taxon>Gammaproteobacteria</taxon>
        <taxon>Enterobacterales</taxon>
        <taxon>Enterobacteriaceae</taxon>
        <taxon>Pseudescherichia</taxon>
    </lineage>
</organism>
<proteinExistence type="inferred from homology"/>
<name>A0A090UX01_PSEVU</name>
<reference evidence="5 6" key="1">
    <citation type="submission" date="2014-09" db="EMBL/GenBank/DDBJ databases">
        <title>Whole genome shotgun sequence of Escherichia vulneris NBRC 102420.</title>
        <authorList>
            <person name="Yoshida Y."/>
            <person name="Hosoyama A."/>
            <person name="Tsuchikane K."/>
            <person name="Ohji S."/>
            <person name="Ichikawa N."/>
            <person name="Kimura A."/>
            <person name="Yamazoe A."/>
            <person name="Ezaki T."/>
            <person name="Fujita N."/>
        </authorList>
    </citation>
    <scope>NUCLEOTIDE SEQUENCE [LARGE SCALE GENOMIC DNA]</scope>
    <source>
        <strain evidence="5 6">NBRC 102420</strain>
    </source>
</reference>
<comment type="subcellular location">
    <subcellularLocation>
        <location evidence="4">Secreted</location>
    </subcellularLocation>
</comment>
<keyword evidence="4" id="KW-0732">Signal</keyword>
<protein>
    <recommendedName>
        <fullName evidence="4">Ribonuclease</fullName>
        <ecNumber evidence="4">3.1.27.-</ecNumber>
    </recommendedName>
</protein>
<evidence type="ECO:0000313" key="5">
    <source>
        <dbReference type="EMBL" id="GAL57021.1"/>
    </source>
</evidence>
<dbReference type="OrthoDB" id="5326845at2"/>
<accession>A0A090UX01</accession>
<dbReference type="InterPro" id="IPR001887">
    <property type="entry name" value="Barnase"/>
</dbReference>
<evidence type="ECO:0000313" key="6">
    <source>
        <dbReference type="Proteomes" id="UP000029462"/>
    </source>
</evidence>
<dbReference type="GO" id="GO:0003723">
    <property type="term" value="F:RNA binding"/>
    <property type="evidence" value="ECO:0007669"/>
    <property type="project" value="UniProtKB-UniRule"/>
</dbReference>
<dbReference type="RefSeq" id="WP_052512315.1">
    <property type="nucleotide sequence ID" value="NZ_BBMZ01000004.1"/>
</dbReference>
<dbReference type="PIRSF" id="PIRSF001013">
    <property type="entry name" value="Barnase"/>
    <property type="match status" value="1"/>
</dbReference>
<dbReference type="STRING" id="1115515.EV102420_04_00090"/>
<evidence type="ECO:0000256" key="4">
    <source>
        <dbReference type="PIRNR" id="PIRNR001013"/>
    </source>
</evidence>
<keyword evidence="6" id="KW-1185">Reference proteome</keyword>
<dbReference type="InterPro" id="IPR053753">
    <property type="entry name" value="RNase_N1/T1-like_sf"/>
</dbReference>
<dbReference type="GO" id="GO:0004521">
    <property type="term" value="F:RNA endonuclease activity"/>
    <property type="evidence" value="ECO:0007669"/>
    <property type="project" value="UniProtKB-UniRule"/>
</dbReference>
<evidence type="ECO:0000256" key="3">
    <source>
        <dbReference type="ARBA" id="ARBA00022801"/>
    </source>
</evidence>
<dbReference type="EC" id="3.1.27.-" evidence="4"/>
<sequence>MNNRYFNILPGALLCAMLAGASAQAVAKPTCEQSIGDINNFLKEKGEPTIQSVPALAATLRYLNEKGTLPMKYITRQQAKDQGWSGNDSDSLWGLNKPNGKYIGGEVYTGRKPTEGDTWRSADIDVVSGYRGEKRMLYTNNSNQEKYISPDNYRHLVRLSPCE</sequence>
<feature type="signal peptide" evidence="4">
    <location>
        <begin position="1"/>
        <end position="27"/>
    </location>
</feature>
<keyword evidence="2 4" id="KW-0540">Nuclease</keyword>
<dbReference type="InterPro" id="IPR016191">
    <property type="entry name" value="Ribonuclease/ribotoxin"/>
</dbReference>
<evidence type="ECO:0000256" key="1">
    <source>
        <dbReference type="ARBA" id="ARBA00009006"/>
    </source>
</evidence>
<feature type="chain" id="PRO_5008815324" description="Ribonuclease" evidence="4">
    <location>
        <begin position="28"/>
        <end position="163"/>
    </location>
</feature>
<dbReference type="GO" id="GO:0005576">
    <property type="term" value="C:extracellular region"/>
    <property type="evidence" value="ECO:0007669"/>
    <property type="project" value="UniProtKB-SubCell"/>
</dbReference>
<keyword evidence="4" id="KW-0964">Secreted</keyword>
<gene>
    <name evidence="5" type="ORF">EV102420_04_00090</name>
</gene>
<comment type="similarity">
    <text evidence="1 4">Belongs to the ribonuclease N1/T1 family.</text>
</comment>
<keyword evidence="3 4" id="KW-0378">Hydrolase</keyword>
<keyword evidence="4" id="KW-0255">Endonuclease</keyword>
<evidence type="ECO:0000256" key="2">
    <source>
        <dbReference type="ARBA" id="ARBA00022722"/>
    </source>
</evidence>
<comment type="caution">
    <text evidence="5">The sequence shown here is derived from an EMBL/GenBank/DDBJ whole genome shotgun (WGS) entry which is preliminary data.</text>
</comment>
<dbReference type="Gene3D" id="3.40.20.20">
    <property type="match status" value="2"/>
</dbReference>
<dbReference type="eggNOG" id="COG4290">
    <property type="taxonomic scope" value="Bacteria"/>
</dbReference>
<dbReference type="Proteomes" id="UP000029462">
    <property type="component" value="Unassembled WGS sequence"/>
</dbReference>
<dbReference type="GO" id="GO:0016787">
    <property type="term" value="F:hydrolase activity"/>
    <property type="evidence" value="ECO:0007669"/>
    <property type="project" value="UniProtKB-KW"/>
</dbReference>
<dbReference type="AlphaFoldDB" id="A0A090UX01"/>
<dbReference type="EMBL" id="BBMZ01000004">
    <property type="protein sequence ID" value="GAL57021.1"/>
    <property type="molecule type" value="Genomic_DNA"/>
</dbReference>
<dbReference type="SUPFAM" id="SSF53933">
    <property type="entry name" value="Microbial ribonucleases"/>
    <property type="match status" value="1"/>
</dbReference>